<reference evidence="9" key="1">
    <citation type="submission" date="2025-05" db="UniProtKB">
        <authorList>
            <consortium name="RefSeq"/>
        </authorList>
    </citation>
    <scope>NUCLEOTIDE SEQUENCE [LARGE SCALE GENOMIC DNA]</scope>
</reference>
<dbReference type="InterPro" id="IPR042065">
    <property type="entry name" value="E3_ELL-like"/>
</dbReference>
<comment type="similarity">
    <text evidence="2 6">Belongs to the ELL/occludin family.</text>
</comment>
<keyword evidence="3" id="KW-0805">Transcription regulation</keyword>
<evidence type="ECO:0000256" key="7">
    <source>
        <dbReference type="SAM" id="MobiDB-lite"/>
    </source>
</evidence>
<evidence type="ECO:0000256" key="1">
    <source>
        <dbReference type="ARBA" id="ARBA00004123"/>
    </source>
</evidence>
<dbReference type="Pfam" id="PF10390">
    <property type="entry name" value="ELL"/>
    <property type="match status" value="1"/>
</dbReference>
<dbReference type="SUPFAM" id="SSF144292">
    <property type="entry name" value="occludin/ELL-like"/>
    <property type="match status" value="1"/>
</dbReference>
<accession>A0ABM3J7U7</accession>
<reference evidence="10" key="2">
    <citation type="submission" date="2025-08" db="UniProtKB">
        <authorList>
            <consortium name="RefSeq"/>
        </authorList>
    </citation>
    <scope>IDENTIFICATION</scope>
    <source>
        <tissue evidence="10">Adult</tissue>
    </source>
</reference>
<organism evidence="9 10">
    <name type="scientific">Bactrocera dorsalis</name>
    <name type="common">Oriental fruit fly</name>
    <name type="synonym">Dacus dorsalis</name>
    <dbReference type="NCBI Taxonomy" id="27457"/>
    <lineage>
        <taxon>Eukaryota</taxon>
        <taxon>Metazoa</taxon>
        <taxon>Ecdysozoa</taxon>
        <taxon>Arthropoda</taxon>
        <taxon>Hexapoda</taxon>
        <taxon>Insecta</taxon>
        <taxon>Pterygota</taxon>
        <taxon>Neoptera</taxon>
        <taxon>Endopterygota</taxon>
        <taxon>Diptera</taxon>
        <taxon>Brachycera</taxon>
        <taxon>Muscomorpha</taxon>
        <taxon>Tephritoidea</taxon>
        <taxon>Tephritidae</taxon>
        <taxon>Bactrocera</taxon>
        <taxon>Bactrocera</taxon>
    </lineage>
</organism>
<dbReference type="Gene3D" id="6.10.140.340">
    <property type="match status" value="1"/>
</dbReference>
<dbReference type="PANTHER" id="PTHR23288:SF17">
    <property type="entry name" value="RNA POLYMERASE II ELONGATION FACTOR ELL"/>
    <property type="match status" value="1"/>
</dbReference>
<keyword evidence="4" id="KW-0804">Transcription</keyword>
<evidence type="ECO:0000313" key="9">
    <source>
        <dbReference type="Proteomes" id="UP001652620"/>
    </source>
</evidence>
<dbReference type="GeneID" id="115065896"/>
<gene>
    <name evidence="10" type="primary">LOC115065896</name>
</gene>
<evidence type="ECO:0000256" key="5">
    <source>
        <dbReference type="ARBA" id="ARBA00023242"/>
    </source>
</evidence>
<evidence type="ECO:0000313" key="10">
    <source>
        <dbReference type="RefSeq" id="XP_049305296.1"/>
    </source>
</evidence>
<dbReference type="InterPro" id="IPR010844">
    <property type="entry name" value="Occludin_ELL"/>
</dbReference>
<feature type="region of interest" description="Disordered" evidence="7">
    <location>
        <begin position="128"/>
        <end position="185"/>
    </location>
</feature>
<feature type="compositionally biased region" description="Basic and acidic residues" evidence="7">
    <location>
        <begin position="154"/>
        <end position="168"/>
    </location>
</feature>
<comment type="subcellular location">
    <subcellularLocation>
        <location evidence="1">Nucleus</location>
    </subcellularLocation>
</comment>
<evidence type="ECO:0000256" key="4">
    <source>
        <dbReference type="ARBA" id="ARBA00023163"/>
    </source>
</evidence>
<dbReference type="Pfam" id="PF07303">
    <property type="entry name" value="Occludin_ELL"/>
    <property type="match status" value="1"/>
</dbReference>
<dbReference type="PANTHER" id="PTHR23288">
    <property type="entry name" value="OCCLUDIN AND RNA POLYMERASE II ELONGATION FACTOR ELL"/>
    <property type="match status" value="1"/>
</dbReference>
<dbReference type="InterPro" id="IPR031176">
    <property type="entry name" value="ELL/occludin"/>
</dbReference>
<dbReference type="PROSITE" id="PS51980">
    <property type="entry name" value="OCEL"/>
    <property type="match status" value="1"/>
</dbReference>
<protein>
    <submittedName>
        <fullName evidence="10">RNA polymerase II elongation factor Ell-like</fullName>
    </submittedName>
</protein>
<name>A0ABM3J7U7_BACDO</name>
<dbReference type="InterPro" id="IPR019464">
    <property type="entry name" value="ELL_N"/>
</dbReference>
<dbReference type="Gene3D" id="1.10.10.2670">
    <property type="entry name" value="E3 ubiquitin-protein ligase"/>
    <property type="match status" value="1"/>
</dbReference>
<proteinExistence type="inferred from homology"/>
<evidence type="ECO:0000256" key="2">
    <source>
        <dbReference type="ARBA" id="ARBA00009171"/>
    </source>
</evidence>
<dbReference type="InterPro" id="IPR036390">
    <property type="entry name" value="WH_DNA-bd_sf"/>
</dbReference>
<sequence length="419" mass="47635">MNMASKTHKISSYARAGGSELFLKERQRPNMNRGGAASAKIPNITSRKIRERLVHLLAFKAYTRIELNEILKREGSQECERRVMTTVLKDIAQLRHNTYSLRPRMWKEVDENWPYVTKEEQQQLKWFKEQNSRPPNSSDEVTSVSSCSPPQLEESDRLRAGDTLKRPCENNYVPQPTKQRKTEHTIDNKCLDKEDTYAKQPAIHAPASTNAAQLDNYDFSDYTEITNGAQRQQYKAAFDRDYEEYIILFQQIGELERSFGELGGMYLTALSNGSDRQSITKRIVASHNIISSQEGCMRQQRRDYLHAKLAHIKNLITVYDSKCAKEVALAMPKQHELMQERVNAEIVASTMQFPPAKNEGVSDFLGTDLAKIAEPDENPIINGYATTATTMQFPPAKNADILDFLGTDLALSESDSDDD</sequence>
<feature type="compositionally biased region" description="Low complexity" evidence="7">
    <location>
        <begin position="137"/>
        <end position="148"/>
    </location>
</feature>
<evidence type="ECO:0000256" key="3">
    <source>
        <dbReference type="ARBA" id="ARBA00023015"/>
    </source>
</evidence>
<evidence type="ECO:0000256" key="6">
    <source>
        <dbReference type="PROSITE-ProRule" id="PRU01324"/>
    </source>
</evidence>
<feature type="domain" description="OCEL" evidence="8">
    <location>
        <begin position="216"/>
        <end position="324"/>
    </location>
</feature>
<keyword evidence="5" id="KW-0539">Nucleus</keyword>
<keyword evidence="9" id="KW-1185">Reference proteome</keyword>
<dbReference type="SUPFAM" id="SSF46785">
    <property type="entry name" value="Winged helix' DNA-binding domain"/>
    <property type="match status" value="1"/>
</dbReference>
<dbReference type="RefSeq" id="XP_049305296.1">
    <property type="nucleotide sequence ID" value="XM_049449339.1"/>
</dbReference>
<evidence type="ECO:0000259" key="8">
    <source>
        <dbReference type="PROSITE" id="PS51980"/>
    </source>
</evidence>
<dbReference type="Proteomes" id="UP001652620">
    <property type="component" value="Chromosome 2"/>
</dbReference>